<evidence type="ECO:0000313" key="1">
    <source>
        <dbReference type="EMBL" id="KGO32615.1"/>
    </source>
</evidence>
<dbReference type="InterPro" id="IPR023198">
    <property type="entry name" value="PGP-like_dom2"/>
</dbReference>
<reference evidence="1 2" key="1">
    <citation type="journal article" date="2014" name="Antonie Van Leeuwenhoek">
        <title>Oenococcus alcoholitolerans sp. nov., a lactic acid bacteria isolated from cachaca and ethanol fermentation processes.</title>
        <authorList>
            <person name="Badotti F."/>
            <person name="Moreira A.P."/>
            <person name="Tonon L.A."/>
            <person name="de Lucena B.T."/>
            <person name="Gomes Fde C."/>
            <person name="Kruger R."/>
            <person name="Thompson C.C."/>
            <person name="de Morais M.A.Jr."/>
            <person name="Rosa C.A."/>
            <person name="Thompson F.L."/>
        </authorList>
    </citation>
    <scope>NUCLEOTIDE SEQUENCE [LARGE SCALE GENOMIC DNA]</scope>
    <source>
        <strain evidence="1 2">UFRJ-M7.2.18</strain>
    </source>
</reference>
<evidence type="ECO:0000313" key="2">
    <source>
        <dbReference type="Proteomes" id="UP000030023"/>
    </source>
</evidence>
<dbReference type="Pfam" id="PF13419">
    <property type="entry name" value="HAD_2"/>
    <property type="match status" value="1"/>
</dbReference>
<keyword evidence="2" id="KW-1185">Reference proteome</keyword>
<organism evidence="1 2">
    <name type="scientific">Oenococcus alcoholitolerans</name>
    <dbReference type="NCBI Taxonomy" id="931074"/>
    <lineage>
        <taxon>Bacteria</taxon>
        <taxon>Bacillati</taxon>
        <taxon>Bacillota</taxon>
        <taxon>Bacilli</taxon>
        <taxon>Lactobacillales</taxon>
        <taxon>Lactobacillaceae</taxon>
        <taxon>Oenococcus</taxon>
    </lineage>
</organism>
<dbReference type="SUPFAM" id="SSF56784">
    <property type="entry name" value="HAD-like"/>
    <property type="match status" value="1"/>
</dbReference>
<dbReference type="Proteomes" id="UP000030023">
    <property type="component" value="Unassembled WGS sequence"/>
</dbReference>
<dbReference type="InterPro" id="IPR036412">
    <property type="entry name" value="HAD-like_sf"/>
</dbReference>
<gene>
    <name evidence="1" type="ORF">Q757_00065</name>
</gene>
<accession>A0ABR4XTC9</accession>
<proteinExistence type="predicted"/>
<dbReference type="EMBL" id="AXCV01000001">
    <property type="protein sequence ID" value="KGO32615.1"/>
    <property type="molecule type" value="Genomic_DNA"/>
</dbReference>
<protein>
    <recommendedName>
        <fullName evidence="3">Phosphoglycolate phosphatase</fullName>
    </recommendedName>
</protein>
<sequence>MQTYIFDFDGTLANSGKAGILATQAAFKDFGLPVPNENIINYFMGIPIEVSFKKMAPEHTFANNEFEKLLTVFRQYYKKLDNLKKDGSI</sequence>
<dbReference type="InterPro" id="IPR041492">
    <property type="entry name" value="HAD_2"/>
</dbReference>
<comment type="caution">
    <text evidence="1">The sequence shown here is derived from an EMBL/GenBank/DDBJ whole genome shotgun (WGS) entry which is preliminary data.</text>
</comment>
<evidence type="ECO:0008006" key="3">
    <source>
        <dbReference type="Google" id="ProtNLM"/>
    </source>
</evidence>
<dbReference type="Gene3D" id="1.10.150.240">
    <property type="entry name" value="Putative phosphatase, domain 2"/>
    <property type="match status" value="1"/>
</dbReference>
<name>A0ABR4XTC9_9LACO</name>